<dbReference type="AlphaFoldDB" id="A0AB34JYJ2"/>
<dbReference type="Proteomes" id="UP001515480">
    <property type="component" value="Unassembled WGS sequence"/>
</dbReference>
<dbReference type="Gene3D" id="3.30.110.20">
    <property type="entry name" value="Alba-like domain"/>
    <property type="match status" value="2"/>
</dbReference>
<protein>
    <recommendedName>
        <fullName evidence="4">RNA helicase</fullName>
    </recommendedName>
</protein>
<evidence type="ECO:0000313" key="3">
    <source>
        <dbReference type="Proteomes" id="UP001515480"/>
    </source>
</evidence>
<dbReference type="Pfam" id="PF04232">
    <property type="entry name" value="SpoVS"/>
    <property type="match status" value="2"/>
</dbReference>
<evidence type="ECO:0008006" key="4">
    <source>
        <dbReference type="Google" id="ProtNLM"/>
    </source>
</evidence>
<sequence>MDITLDELIQSSGRGRGRGVLRGRGNARARGAGGAARGRASGKVPRLAGGVQKKAPPPRAGGKAKGAAKAKGGRGAGHVIVVGRPAGGGRRAASECLIGAETDIKAAAGFVCAGLRNDDPPVVKAISAHNVNQALKTLALVHSYLEGEHADLYAHVDFPEFSTAPHTASVALHVFKKAKRTSLAKVNEQVFVSGTSDPHKVATFVSQSVRQASLGRICVTACGPQAVLKALKAIFLARHHLREEQSDISVVPEFGKSEEGLAIVNIFCVSHRAGASI</sequence>
<accession>A0AB34JYJ2</accession>
<dbReference type="InterPro" id="IPR036882">
    <property type="entry name" value="Alba-like_dom_sf"/>
</dbReference>
<dbReference type="InterPro" id="IPR007347">
    <property type="entry name" value="SpoVS"/>
</dbReference>
<comment type="caution">
    <text evidence="2">The sequence shown here is derived from an EMBL/GenBank/DDBJ whole genome shotgun (WGS) entry which is preliminary data.</text>
</comment>
<dbReference type="PANTHER" id="PTHR35331:SF1">
    <property type="entry name" value="STAGE V SPORULATION PROTEIN S"/>
    <property type="match status" value="1"/>
</dbReference>
<keyword evidence="3" id="KW-1185">Reference proteome</keyword>
<proteinExistence type="predicted"/>
<evidence type="ECO:0000313" key="2">
    <source>
        <dbReference type="EMBL" id="KAL1525932.1"/>
    </source>
</evidence>
<reference evidence="2 3" key="1">
    <citation type="journal article" date="2024" name="Science">
        <title>Giant polyketide synthase enzymes in the biosynthesis of giant marine polyether toxins.</title>
        <authorList>
            <person name="Fallon T.R."/>
            <person name="Shende V.V."/>
            <person name="Wierzbicki I.H."/>
            <person name="Pendleton A.L."/>
            <person name="Watervoot N.F."/>
            <person name="Auber R.P."/>
            <person name="Gonzalez D.J."/>
            <person name="Wisecaver J.H."/>
            <person name="Moore B.S."/>
        </authorList>
    </citation>
    <scope>NUCLEOTIDE SEQUENCE [LARGE SCALE GENOMIC DNA]</scope>
    <source>
        <strain evidence="2 3">12B1</strain>
    </source>
</reference>
<dbReference type="GO" id="GO:0003676">
    <property type="term" value="F:nucleic acid binding"/>
    <property type="evidence" value="ECO:0007669"/>
    <property type="project" value="InterPro"/>
</dbReference>
<organism evidence="2 3">
    <name type="scientific">Prymnesium parvum</name>
    <name type="common">Toxic golden alga</name>
    <dbReference type="NCBI Taxonomy" id="97485"/>
    <lineage>
        <taxon>Eukaryota</taxon>
        <taxon>Haptista</taxon>
        <taxon>Haptophyta</taxon>
        <taxon>Prymnesiophyceae</taxon>
        <taxon>Prymnesiales</taxon>
        <taxon>Prymnesiaceae</taxon>
        <taxon>Prymnesium</taxon>
    </lineage>
</organism>
<name>A0AB34JYJ2_PRYPA</name>
<evidence type="ECO:0000256" key="1">
    <source>
        <dbReference type="SAM" id="MobiDB-lite"/>
    </source>
</evidence>
<gene>
    <name evidence="2" type="ORF">AB1Y20_020758</name>
</gene>
<dbReference type="EMBL" id="JBGBPQ010000004">
    <property type="protein sequence ID" value="KAL1525932.1"/>
    <property type="molecule type" value="Genomic_DNA"/>
</dbReference>
<feature type="compositionally biased region" description="Basic residues" evidence="1">
    <location>
        <begin position="15"/>
        <end position="27"/>
    </location>
</feature>
<dbReference type="PANTHER" id="PTHR35331">
    <property type="entry name" value="STAGE V SPORULATION PROTEIN S"/>
    <property type="match status" value="1"/>
</dbReference>
<feature type="region of interest" description="Disordered" evidence="1">
    <location>
        <begin position="1"/>
        <end position="71"/>
    </location>
</feature>